<gene>
    <name evidence="1" type="ORF">U27_03222</name>
</gene>
<dbReference type="HOGENOM" id="CLU_2647145_0_0_0"/>
<keyword evidence="2" id="KW-1185">Reference proteome</keyword>
<name>A0A081BVA5_VECG1</name>
<protein>
    <submittedName>
        <fullName evidence="1">Uncharacterized protein</fullName>
    </submittedName>
</protein>
<evidence type="ECO:0000313" key="1">
    <source>
        <dbReference type="EMBL" id="GAK56260.1"/>
    </source>
</evidence>
<organism evidence="1">
    <name type="scientific">Vecturithrix granuli</name>
    <dbReference type="NCBI Taxonomy" id="1499967"/>
    <lineage>
        <taxon>Bacteria</taxon>
        <taxon>Candidatus Moduliflexota</taxon>
        <taxon>Candidatus Vecturitrichia</taxon>
        <taxon>Candidatus Vecturitrichales</taxon>
        <taxon>Candidatus Vecturitrichaceae</taxon>
        <taxon>Candidatus Vecturithrix</taxon>
    </lineage>
</organism>
<proteinExistence type="predicted"/>
<dbReference type="AlphaFoldDB" id="A0A081BVA5"/>
<accession>A0A081BVA5</accession>
<sequence>MEKHSQKSEIRRERTGCSENYHTRESYLQMMRAIMSDAEYTPQVQNDEKLDAYFLYEKQISNLVQTLLAHSAPQAI</sequence>
<dbReference type="Proteomes" id="UP000030661">
    <property type="component" value="Unassembled WGS sequence"/>
</dbReference>
<reference evidence="1" key="1">
    <citation type="journal article" date="2015" name="PeerJ">
        <title>First genomic representation of candidate bacterial phylum KSB3 points to enhanced environmental sensing as a trigger of wastewater bulking.</title>
        <authorList>
            <person name="Sekiguchi Y."/>
            <person name="Ohashi A."/>
            <person name="Parks D.H."/>
            <person name="Yamauchi T."/>
            <person name="Tyson G.W."/>
            <person name="Hugenholtz P."/>
        </authorList>
    </citation>
    <scope>NUCLEOTIDE SEQUENCE [LARGE SCALE GENOMIC DNA]</scope>
</reference>
<dbReference type="EMBL" id="DF820464">
    <property type="protein sequence ID" value="GAK56260.1"/>
    <property type="molecule type" value="Genomic_DNA"/>
</dbReference>
<evidence type="ECO:0000313" key="2">
    <source>
        <dbReference type="Proteomes" id="UP000030661"/>
    </source>
</evidence>